<name>A0A6C0IX61_9ZZZZ</name>
<dbReference type="EMBL" id="MN740283">
    <property type="protein sequence ID" value="QHT97692.1"/>
    <property type="molecule type" value="Genomic_DNA"/>
</dbReference>
<reference evidence="1" key="1">
    <citation type="journal article" date="2020" name="Nature">
        <title>Giant virus diversity and host interactions through global metagenomics.</title>
        <authorList>
            <person name="Schulz F."/>
            <person name="Roux S."/>
            <person name="Paez-Espino D."/>
            <person name="Jungbluth S."/>
            <person name="Walsh D.A."/>
            <person name="Denef V.J."/>
            <person name="McMahon K.D."/>
            <person name="Konstantinidis K.T."/>
            <person name="Eloe-Fadrosh E.A."/>
            <person name="Kyrpides N.C."/>
            <person name="Woyke T."/>
        </authorList>
    </citation>
    <scope>NUCLEOTIDE SEQUENCE</scope>
    <source>
        <strain evidence="1">GVMAG-M-3300025572-1</strain>
    </source>
</reference>
<sequence>MTGIRSGITRRLQVVDELKGSPSEEMKGFFYAGLMMRGWSSR</sequence>
<dbReference type="AlphaFoldDB" id="A0A6C0IX61"/>
<accession>A0A6C0IX61</accession>
<evidence type="ECO:0000313" key="1">
    <source>
        <dbReference type="EMBL" id="QHT97692.1"/>
    </source>
</evidence>
<organism evidence="1">
    <name type="scientific">viral metagenome</name>
    <dbReference type="NCBI Taxonomy" id="1070528"/>
    <lineage>
        <taxon>unclassified sequences</taxon>
        <taxon>metagenomes</taxon>
        <taxon>organismal metagenomes</taxon>
    </lineage>
</organism>
<protein>
    <submittedName>
        <fullName evidence="1">Uncharacterized protein</fullName>
    </submittedName>
</protein>
<proteinExistence type="predicted"/>